<dbReference type="AlphaFoldDB" id="A0A392QTM8"/>
<name>A0A392QTM8_9FABA</name>
<comment type="caution">
    <text evidence="1">The sequence shown here is derived from an EMBL/GenBank/DDBJ whole genome shotgun (WGS) entry which is preliminary data.</text>
</comment>
<dbReference type="Proteomes" id="UP000265520">
    <property type="component" value="Unassembled WGS sequence"/>
</dbReference>
<reference evidence="1 2" key="1">
    <citation type="journal article" date="2018" name="Front. Plant Sci.">
        <title>Red Clover (Trifolium pratense) and Zigzag Clover (T. medium) - A Picture of Genomic Similarities and Differences.</title>
        <authorList>
            <person name="Dluhosova J."/>
            <person name="Istvanek J."/>
            <person name="Nedelnik J."/>
            <person name="Repkova J."/>
        </authorList>
    </citation>
    <scope>NUCLEOTIDE SEQUENCE [LARGE SCALE GENOMIC DNA]</scope>
    <source>
        <strain evidence="2">cv. 10/8</strain>
        <tissue evidence="1">Leaf</tissue>
    </source>
</reference>
<dbReference type="EMBL" id="LXQA010155961">
    <property type="protein sequence ID" value="MCI26886.1"/>
    <property type="molecule type" value="Genomic_DNA"/>
</dbReference>
<feature type="non-terminal residue" evidence="1">
    <location>
        <position position="1"/>
    </location>
</feature>
<keyword evidence="2" id="KW-1185">Reference proteome</keyword>
<evidence type="ECO:0000313" key="2">
    <source>
        <dbReference type="Proteomes" id="UP000265520"/>
    </source>
</evidence>
<accession>A0A392QTM8</accession>
<sequence length="40" mass="4409">FSEPGHVTSGNAEKCLFHDESDDAGMGVEAFLRLLHASWF</sequence>
<proteinExistence type="predicted"/>
<protein>
    <submittedName>
        <fullName evidence="1">Uncharacterized protein</fullName>
    </submittedName>
</protein>
<evidence type="ECO:0000313" key="1">
    <source>
        <dbReference type="EMBL" id="MCI26886.1"/>
    </source>
</evidence>
<organism evidence="1 2">
    <name type="scientific">Trifolium medium</name>
    <dbReference type="NCBI Taxonomy" id="97028"/>
    <lineage>
        <taxon>Eukaryota</taxon>
        <taxon>Viridiplantae</taxon>
        <taxon>Streptophyta</taxon>
        <taxon>Embryophyta</taxon>
        <taxon>Tracheophyta</taxon>
        <taxon>Spermatophyta</taxon>
        <taxon>Magnoliopsida</taxon>
        <taxon>eudicotyledons</taxon>
        <taxon>Gunneridae</taxon>
        <taxon>Pentapetalae</taxon>
        <taxon>rosids</taxon>
        <taxon>fabids</taxon>
        <taxon>Fabales</taxon>
        <taxon>Fabaceae</taxon>
        <taxon>Papilionoideae</taxon>
        <taxon>50 kb inversion clade</taxon>
        <taxon>NPAAA clade</taxon>
        <taxon>Hologalegina</taxon>
        <taxon>IRL clade</taxon>
        <taxon>Trifolieae</taxon>
        <taxon>Trifolium</taxon>
    </lineage>
</organism>